<reference evidence="2 3" key="1">
    <citation type="submission" date="2022-01" db="EMBL/GenBank/DDBJ databases">
        <authorList>
            <person name="Won M."/>
            <person name="Kim S.-J."/>
            <person name="Kwon S.-W."/>
        </authorList>
    </citation>
    <scope>NUCLEOTIDE SEQUENCE [LARGE SCALE GENOMIC DNA]</scope>
    <source>
        <strain evidence="2 3">KCTC 23505</strain>
    </source>
</reference>
<dbReference type="Pfam" id="PF22483">
    <property type="entry name" value="Mu-transpos_C_2"/>
    <property type="match status" value="1"/>
</dbReference>
<evidence type="ECO:0000313" key="3">
    <source>
        <dbReference type="Proteomes" id="UP001521209"/>
    </source>
</evidence>
<dbReference type="PROSITE" id="PS50994">
    <property type="entry name" value="INTEGRASE"/>
    <property type="match status" value="1"/>
</dbReference>
<organism evidence="2 3">
    <name type="scientific">Acidiphilium iwatense</name>
    <dbReference type="NCBI Taxonomy" id="768198"/>
    <lineage>
        <taxon>Bacteria</taxon>
        <taxon>Pseudomonadati</taxon>
        <taxon>Pseudomonadota</taxon>
        <taxon>Alphaproteobacteria</taxon>
        <taxon>Acetobacterales</taxon>
        <taxon>Acidocellaceae</taxon>
        <taxon>Acidiphilium</taxon>
    </lineage>
</organism>
<dbReference type="PANTHER" id="PTHR35004">
    <property type="entry name" value="TRANSPOSASE RV3428C-RELATED"/>
    <property type="match status" value="1"/>
</dbReference>
<feature type="domain" description="Integrase catalytic" evidence="1">
    <location>
        <begin position="112"/>
        <end position="303"/>
    </location>
</feature>
<dbReference type="PANTHER" id="PTHR35004:SF7">
    <property type="entry name" value="INTEGRASE PROTEIN"/>
    <property type="match status" value="1"/>
</dbReference>
<name>A0ABS9E1Z2_9PROT</name>
<sequence length="492" mass="54691">MRRLRIEGNTPQQAAAKSGFSTATAYRIEHGPHLPAAAQARRQRRRPDPLEAVWDTEIVPMLTAAPGLRAIAVLEELVRRHPELDPGIRRTLERRIKLWRGLHGPAQDVMFRQIHPLGELGLSDFTDLAGLGVMIAGATLDHILYHFRMAHSGFEHGHVILGGESYSALAEGLQNALFVLGGVPLKHRTDSLSAAFRNLDRDAIEDLTARYAALCAHFDMEPTRNNTGVAHENGTIESSHGHAKKTIEDALLLRGSRAFEDLAAYRRFIDEIFARHNTRRSKAIAIECATLNPLPADRTIDYQETLVQVTSSSGFVLRKVFYSVPARMIGQRLRVRLYDDRLECFLGASHVLSLARGRADHATGKHGHVIDYRHVIHSLRRKPGALRNLVYRNQLFPRPAYARAFDALTERRSDKVACKITVELLGLAHDYACEAELAQALEIELDAGHLPCLDTLRERFRPATASVPVIMIEAVSLGLYNELGMISGGDVA</sequence>
<dbReference type="NCBIfam" id="NF033546">
    <property type="entry name" value="transpos_IS21"/>
    <property type="match status" value="1"/>
</dbReference>
<comment type="caution">
    <text evidence="2">The sequence shown here is derived from an EMBL/GenBank/DDBJ whole genome shotgun (WGS) entry which is preliminary data.</text>
</comment>
<dbReference type="InterPro" id="IPR054353">
    <property type="entry name" value="IstA-like_C"/>
</dbReference>
<dbReference type="InterPro" id="IPR001584">
    <property type="entry name" value="Integrase_cat-core"/>
</dbReference>
<dbReference type="Proteomes" id="UP001521209">
    <property type="component" value="Unassembled WGS sequence"/>
</dbReference>
<keyword evidence="3" id="KW-1185">Reference proteome</keyword>
<dbReference type="EMBL" id="JAKGBZ010000118">
    <property type="protein sequence ID" value="MCF3948954.1"/>
    <property type="molecule type" value="Genomic_DNA"/>
</dbReference>
<accession>A0ABS9E1Z2</accession>
<protein>
    <submittedName>
        <fullName evidence="2">IS21 family transposase</fullName>
    </submittedName>
</protein>
<dbReference type="RefSeq" id="WP_235706260.1">
    <property type="nucleotide sequence ID" value="NZ_JAKGBZ010000118.1"/>
</dbReference>
<evidence type="ECO:0000259" key="1">
    <source>
        <dbReference type="PROSITE" id="PS50994"/>
    </source>
</evidence>
<evidence type="ECO:0000313" key="2">
    <source>
        <dbReference type="EMBL" id="MCF3948954.1"/>
    </source>
</evidence>
<gene>
    <name evidence="2" type="primary">istA</name>
    <name evidence="2" type="ORF">L2A60_20145</name>
</gene>
<proteinExistence type="predicted"/>